<evidence type="ECO:0000313" key="9">
    <source>
        <dbReference type="Proteomes" id="UP000287651"/>
    </source>
</evidence>
<keyword evidence="2 5" id="KW-0863">Zinc-finger</keyword>
<evidence type="ECO:0000256" key="3">
    <source>
        <dbReference type="ARBA" id="ARBA00022833"/>
    </source>
</evidence>
<dbReference type="InterPro" id="IPR000571">
    <property type="entry name" value="Znf_CCCH"/>
</dbReference>
<dbReference type="InterPro" id="IPR050974">
    <property type="entry name" value="Plant_ZF_CCCH"/>
</dbReference>
<evidence type="ECO:0000313" key="8">
    <source>
        <dbReference type="EMBL" id="RRT83908.1"/>
    </source>
</evidence>
<feature type="zinc finger region" description="C3H1-type" evidence="5">
    <location>
        <begin position="197"/>
        <end position="225"/>
    </location>
</feature>
<organism evidence="8 9">
    <name type="scientific">Ensete ventricosum</name>
    <name type="common">Abyssinian banana</name>
    <name type="synonym">Musa ensete</name>
    <dbReference type="NCBI Taxonomy" id="4639"/>
    <lineage>
        <taxon>Eukaryota</taxon>
        <taxon>Viridiplantae</taxon>
        <taxon>Streptophyta</taxon>
        <taxon>Embryophyta</taxon>
        <taxon>Tracheophyta</taxon>
        <taxon>Spermatophyta</taxon>
        <taxon>Magnoliopsida</taxon>
        <taxon>Liliopsida</taxon>
        <taxon>Zingiberales</taxon>
        <taxon>Musaceae</taxon>
        <taxon>Ensete</taxon>
    </lineage>
</organism>
<dbReference type="SUPFAM" id="SSF90229">
    <property type="entry name" value="CCCH zinc finger"/>
    <property type="match status" value="1"/>
</dbReference>
<name>A0A427B616_ENSVE</name>
<dbReference type="PANTHER" id="PTHR12506">
    <property type="entry name" value="PROTEIN PHOSPHATASE RELATED"/>
    <property type="match status" value="1"/>
</dbReference>
<dbReference type="Gene3D" id="4.10.1000.10">
    <property type="entry name" value="Zinc finger, CCCH-type"/>
    <property type="match status" value="1"/>
</dbReference>
<protein>
    <recommendedName>
        <fullName evidence="7">C3H1-type domain-containing protein</fullName>
    </recommendedName>
</protein>
<feature type="domain" description="C3H1-type" evidence="7">
    <location>
        <begin position="197"/>
        <end position="225"/>
    </location>
</feature>
<evidence type="ECO:0000256" key="2">
    <source>
        <dbReference type="ARBA" id="ARBA00022771"/>
    </source>
</evidence>
<evidence type="ECO:0000256" key="1">
    <source>
        <dbReference type="ARBA" id="ARBA00022723"/>
    </source>
</evidence>
<dbReference type="EMBL" id="AMZH03000411">
    <property type="protein sequence ID" value="RRT83908.1"/>
    <property type="molecule type" value="Genomic_DNA"/>
</dbReference>
<comment type="caution">
    <text evidence="8">The sequence shown here is derived from an EMBL/GenBank/DDBJ whole genome shotgun (WGS) entry which is preliminary data.</text>
</comment>
<evidence type="ECO:0000256" key="6">
    <source>
        <dbReference type="SAM" id="MobiDB-lite"/>
    </source>
</evidence>
<dbReference type="AlphaFoldDB" id="A0A427B616"/>
<accession>A0A427B616</accession>
<dbReference type="Pfam" id="PF00642">
    <property type="entry name" value="zf-CCCH"/>
    <property type="match status" value="1"/>
</dbReference>
<sequence>MPNARMEINLLLSKPIRHVKRVFITTCEDTACPRPWAVGSGWARRSDGVGVSKTSSTTDPDGPCAFLEHETRKKIKSPFEIHGPNKPSAELHRVEAALPCLVRGTNQELYQLRNLPSTAPTGGPFVGGQIGGAYILPESGSEARKRHRHLRLRSRAITVVFDGFRLLLTAESVRHLKIEDGDRRKGADGQPNPYPDRPGQPNCSFYLRTGSCSYGIKCKYHHPTIAGQVVKGSGVDMILMF</sequence>
<keyword evidence="3 5" id="KW-0862">Zinc</keyword>
<keyword evidence="1 5" id="KW-0479">Metal-binding</keyword>
<dbReference type="PROSITE" id="PS50103">
    <property type="entry name" value="ZF_C3H1"/>
    <property type="match status" value="1"/>
</dbReference>
<evidence type="ECO:0000259" key="7">
    <source>
        <dbReference type="PROSITE" id="PS50103"/>
    </source>
</evidence>
<proteinExistence type="predicted"/>
<dbReference type="GO" id="GO:0003729">
    <property type="term" value="F:mRNA binding"/>
    <property type="evidence" value="ECO:0007669"/>
    <property type="project" value="UniProtKB-ARBA"/>
</dbReference>
<dbReference type="Proteomes" id="UP000287651">
    <property type="component" value="Unassembled WGS sequence"/>
</dbReference>
<dbReference type="GO" id="GO:0008270">
    <property type="term" value="F:zinc ion binding"/>
    <property type="evidence" value="ECO:0007669"/>
    <property type="project" value="UniProtKB-KW"/>
</dbReference>
<dbReference type="PANTHER" id="PTHR12506:SF50">
    <property type="entry name" value="ZINC FINGER CCCH DOMAIN-CONTAINING PROTEIN 26"/>
    <property type="match status" value="1"/>
</dbReference>
<keyword evidence="4" id="KW-0238">DNA-binding</keyword>
<dbReference type="InterPro" id="IPR036855">
    <property type="entry name" value="Znf_CCCH_sf"/>
</dbReference>
<dbReference type="SMART" id="SM00356">
    <property type="entry name" value="ZnF_C3H1"/>
    <property type="match status" value="1"/>
</dbReference>
<gene>
    <name evidence="8" type="ORF">B296_00000074</name>
</gene>
<evidence type="ECO:0000256" key="4">
    <source>
        <dbReference type="ARBA" id="ARBA00023125"/>
    </source>
</evidence>
<feature type="region of interest" description="Disordered" evidence="6">
    <location>
        <begin position="179"/>
        <end position="200"/>
    </location>
</feature>
<reference evidence="8 9" key="1">
    <citation type="journal article" date="2014" name="Agronomy (Basel)">
        <title>A Draft Genome Sequence for Ensete ventricosum, the Drought-Tolerant Tree Against Hunger.</title>
        <authorList>
            <person name="Harrison J."/>
            <person name="Moore K.A."/>
            <person name="Paszkiewicz K."/>
            <person name="Jones T."/>
            <person name="Grant M."/>
            <person name="Ambacheew D."/>
            <person name="Muzemil S."/>
            <person name="Studholme D.J."/>
        </authorList>
    </citation>
    <scope>NUCLEOTIDE SEQUENCE [LARGE SCALE GENOMIC DNA]</scope>
</reference>
<evidence type="ECO:0000256" key="5">
    <source>
        <dbReference type="PROSITE-ProRule" id="PRU00723"/>
    </source>
</evidence>
<dbReference type="GO" id="GO:0003677">
    <property type="term" value="F:DNA binding"/>
    <property type="evidence" value="ECO:0007669"/>
    <property type="project" value="UniProtKB-KW"/>
</dbReference>